<dbReference type="PANTHER" id="PTHR19139">
    <property type="entry name" value="AQUAPORIN TRANSPORTER"/>
    <property type="match status" value="1"/>
</dbReference>
<dbReference type="Proteomes" id="UP000053268">
    <property type="component" value="Unassembled WGS sequence"/>
</dbReference>
<dbReference type="SUPFAM" id="SSF81338">
    <property type="entry name" value="Aquaporin-like"/>
    <property type="match status" value="1"/>
</dbReference>
<evidence type="ECO:0000256" key="2">
    <source>
        <dbReference type="ARBA" id="ARBA00006175"/>
    </source>
</evidence>
<comment type="similarity">
    <text evidence="2">Belongs to the MIP/aquaporin (TC 1.A.8) family.</text>
</comment>
<proteinExistence type="inferred from homology"/>
<sequence>MYALQCFDHVSGAMMNPAVTLAAVVVGHRSARRGATYLAAQAAGAAAGGALLRALAPGAPAACRTLPAPNIGAAQVHTVLKKLNFSNARRRFVSQAACVRGGPPRRRRRARGLSAARLFGDRPPGAGRPRLAASSAQVAGARRAADGLSSAVFSNQYDLGTFKKRAYHFLKGRQRICSSFGVADVHGCR</sequence>
<name>A0A194QHS2_PAPXU</name>
<dbReference type="STRING" id="66420.A0A194QHS2"/>
<dbReference type="GO" id="GO:0015250">
    <property type="term" value="F:water channel activity"/>
    <property type="evidence" value="ECO:0007669"/>
    <property type="project" value="TreeGrafter"/>
</dbReference>
<gene>
    <name evidence="6" type="ORF">RR46_04060</name>
</gene>
<dbReference type="InterPro" id="IPR023271">
    <property type="entry name" value="Aquaporin-like"/>
</dbReference>
<dbReference type="InterPro" id="IPR034294">
    <property type="entry name" value="Aquaporin_transptr"/>
</dbReference>
<dbReference type="EMBL" id="KQ458793">
    <property type="protein sequence ID" value="KPJ04944.1"/>
    <property type="molecule type" value="Genomic_DNA"/>
</dbReference>
<dbReference type="Pfam" id="PF00230">
    <property type="entry name" value="MIP"/>
    <property type="match status" value="1"/>
</dbReference>
<evidence type="ECO:0000313" key="6">
    <source>
        <dbReference type="EMBL" id="KPJ04944.1"/>
    </source>
</evidence>
<organism evidence="6 7">
    <name type="scientific">Papilio xuthus</name>
    <name type="common">Asian swallowtail butterfly</name>
    <dbReference type="NCBI Taxonomy" id="66420"/>
    <lineage>
        <taxon>Eukaryota</taxon>
        <taxon>Metazoa</taxon>
        <taxon>Ecdysozoa</taxon>
        <taxon>Arthropoda</taxon>
        <taxon>Hexapoda</taxon>
        <taxon>Insecta</taxon>
        <taxon>Pterygota</taxon>
        <taxon>Neoptera</taxon>
        <taxon>Endopterygota</taxon>
        <taxon>Lepidoptera</taxon>
        <taxon>Glossata</taxon>
        <taxon>Ditrysia</taxon>
        <taxon>Papilionoidea</taxon>
        <taxon>Papilionidae</taxon>
        <taxon>Papilioninae</taxon>
        <taxon>Papilio</taxon>
    </lineage>
</organism>
<protein>
    <submittedName>
        <fullName evidence="6">Aquaporin AQPcic</fullName>
    </submittedName>
</protein>
<dbReference type="AlphaFoldDB" id="A0A194QHS2"/>
<keyword evidence="3" id="KW-0812">Transmembrane</keyword>
<keyword evidence="4" id="KW-1133">Transmembrane helix</keyword>
<evidence type="ECO:0000256" key="1">
    <source>
        <dbReference type="ARBA" id="ARBA00004141"/>
    </source>
</evidence>
<dbReference type="Gene3D" id="1.20.1080.10">
    <property type="entry name" value="Glycerol uptake facilitator protein"/>
    <property type="match status" value="1"/>
</dbReference>
<keyword evidence="5" id="KW-0472">Membrane</keyword>
<evidence type="ECO:0000256" key="3">
    <source>
        <dbReference type="ARBA" id="ARBA00022692"/>
    </source>
</evidence>
<keyword evidence="7" id="KW-1185">Reference proteome</keyword>
<reference evidence="6 7" key="1">
    <citation type="journal article" date="2015" name="Nat. Commun.">
        <title>Outbred genome sequencing and CRISPR/Cas9 gene editing in butterflies.</title>
        <authorList>
            <person name="Li X."/>
            <person name="Fan D."/>
            <person name="Zhang W."/>
            <person name="Liu G."/>
            <person name="Zhang L."/>
            <person name="Zhao L."/>
            <person name="Fang X."/>
            <person name="Chen L."/>
            <person name="Dong Y."/>
            <person name="Chen Y."/>
            <person name="Ding Y."/>
            <person name="Zhao R."/>
            <person name="Feng M."/>
            <person name="Zhu Y."/>
            <person name="Feng Y."/>
            <person name="Jiang X."/>
            <person name="Zhu D."/>
            <person name="Xiang H."/>
            <person name="Feng X."/>
            <person name="Li S."/>
            <person name="Wang J."/>
            <person name="Zhang G."/>
            <person name="Kronforst M.R."/>
            <person name="Wang W."/>
        </authorList>
    </citation>
    <scope>NUCLEOTIDE SEQUENCE [LARGE SCALE GENOMIC DNA]</scope>
    <source>
        <strain evidence="6">Ya'a_city_454_Px</strain>
        <tissue evidence="6">Whole body</tissue>
    </source>
</reference>
<comment type="subcellular location">
    <subcellularLocation>
        <location evidence="1">Membrane</location>
        <topology evidence="1">Multi-pass membrane protein</topology>
    </subcellularLocation>
</comment>
<evidence type="ECO:0000256" key="4">
    <source>
        <dbReference type="ARBA" id="ARBA00022989"/>
    </source>
</evidence>
<dbReference type="GO" id="GO:0005886">
    <property type="term" value="C:plasma membrane"/>
    <property type="evidence" value="ECO:0007669"/>
    <property type="project" value="TreeGrafter"/>
</dbReference>
<dbReference type="PANTHER" id="PTHR19139:SF199">
    <property type="entry name" value="MIP17260P"/>
    <property type="match status" value="1"/>
</dbReference>
<evidence type="ECO:0000313" key="7">
    <source>
        <dbReference type="Proteomes" id="UP000053268"/>
    </source>
</evidence>
<dbReference type="InterPro" id="IPR000425">
    <property type="entry name" value="MIP"/>
</dbReference>
<evidence type="ECO:0000256" key="5">
    <source>
        <dbReference type="ARBA" id="ARBA00023136"/>
    </source>
</evidence>
<accession>A0A194QHS2</accession>